<dbReference type="InParanoid" id="A0A5F7ZJU7"/>
<dbReference type="Bgee" id="ENSMMUG00000052484">
    <property type="expression patterns" value="Expressed in spleen and 4 other cell types or tissues"/>
</dbReference>
<protein>
    <submittedName>
        <fullName evidence="2">Uncharacterized protein</fullName>
    </submittedName>
</protein>
<evidence type="ECO:0000256" key="1">
    <source>
        <dbReference type="SAM" id="MobiDB-lite"/>
    </source>
</evidence>
<reference evidence="2" key="3">
    <citation type="submission" date="2025-08" db="UniProtKB">
        <authorList>
            <consortium name="Ensembl"/>
        </authorList>
    </citation>
    <scope>IDENTIFICATION</scope>
    <source>
        <strain evidence="2">17573</strain>
    </source>
</reference>
<proteinExistence type="predicted"/>
<dbReference type="GeneTree" id="ENSGT01010000223043"/>
<organism evidence="2 3">
    <name type="scientific">Macaca mulatta</name>
    <name type="common">Rhesus macaque</name>
    <dbReference type="NCBI Taxonomy" id="9544"/>
    <lineage>
        <taxon>Eukaryota</taxon>
        <taxon>Metazoa</taxon>
        <taxon>Chordata</taxon>
        <taxon>Craniata</taxon>
        <taxon>Vertebrata</taxon>
        <taxon>Euteleostomi</taxon>
        <taxon>Mammalia</taxon>
        <taxon>Eutheria</taxon>
        <taxon>Euarchontoglires</taxon>
        <taxon>Primates</taxon>
        <taxon>Haplorrhini</taxon>
        <taxon>Catarrhini</taxon>
        <taxon>Cercopithecidae</taxon>
        <taxon>Cercopithecinae</taxon>
        <taxon>Macaca</taxon>
    </lineage>
</organism>
<accession>A0A5F7ZJU7</accession>
<dbReference type="VEuPathDB" id="HostDB:ENSMMUG00000052484"/>
<feature type="region of interest" description="Disordered" evidence="1">
    <location>
        <begin position="101"/>
        <end position="123"/>
    </location>
</feature>
<dbReference type="PANTHER" id="PTHR46254">
    <property type="entry name" value="PROTEIN GVQW1-RELATED"/>
    <property type="match status" value="1"/>
</dbReference>
<reference evidence="3" key="1">
    <citation type="journal article" date="2007" name="Science">
        <title>Evolutionary and biomedical insights from the rhesus macaque genome.</title>
        <authorList>
            <person name="Gibbs R.A."/>
            <person name="Rogers J."/>
            <person name="Katze M.G."/>
            <person name="Bumgarner R."/>
            <person name="Weinstock G.M."/>
            <person name="Mardis E.R."/>
            <person name="Remington K.A."/>
            <person name="Strausberg R.L."/>
            <person name="Venter J.C."/>
            <person name="Wilson R.K."/>
            <person name="Batzer M.A."/>
            <person name="Bustamante C.D."/>
            <person name="Eichler E.E."/>
            <person name="Hahn M.W."/>
            <person name="Hardison R.C."/>
            <person name="Makova K.D."/>
            <person name="Miller W."/>
            <person name="Milosavljevic A."/>
            <person name="Palermo R.E."/>
            <person name="Siepel A."/>
            <person name="Sikela J.M."/>
            <person name="Attaway T."/>
            <person name="Bell S."/>
            <person name="Bernard K.E."/>
            <person name="Buhay C.J."/>
            <person name="Chandrabose M.N."/>
            <person name="Dao M."/>
            <person name="Davis C."/>
            <person name="Delehaunty K.D."/>
            <person name="Ding Y."/>
            <person name="Dinh H.H."/>
            <person name="Dugan-Rocha S."/>
            <person name="Fulton L.A."/>
            <person name="Gabisi R.A."/>
            <person name="Garner T.T."/>
            <person name="Godfrey J."/>
            <person name="Hawes A.C."/>
            <person name="Hernandez J."/>
            <person name="Hines S."/>
            <person name="Holder M."/>
            <person name="Hume J."/>
            <person name="Jhangiani S.N."/>
            <person name="Joshi V."/>
            <person name="Khan Z.M."/>
            <person name="Kirkness E.F."/>
            <person name="Cree A."/>
            <person name="Fowler R.G."/>
            <person name="Lee S."/>
            <person name="Lewis L.R."/>
            <person name="Li Z."/>
            <person name="Liu Y.-S."/>
            <person name="Moore S.M."/>
            <person name="Muzny D."/>
            <person name="Nazareth L.V."/>
            <person name="Ngo D.N."/>
            <person name="Okwuonu G.O."/>
            <person name="Pai G."/>
            <person name="Parker D."/>
            <person name="Paul H.A."/>
            <person name="Pfannkoch C."/>
            <person name="Pohl C.S."/>
            <person name="Rogers Y.-H.C."/>
            <person name="Ruiz S.J."/>
            <person name="Sabo A."/>
            <person name="Santibanez J."/>
            <person name="Schneider B.W."/>
            <person name="Smith S.M."/>
            <person name="Sodergren E."/>
            <person name="Svatek A.F."/>
            <person name="Utterback T.R."/>
            <person name="Vattathil S."/>
            <person name="Warren W."/>
            <person name="White C.S."/>
            <person name="Chinwalla A.T."/>
            <person name="Feng Y."/>
            <person name="Halpern A.L."/>
            <person name="Hillier L.W."/>
            <person name="Huang X."/>
            <person name="Minx P."/>
            <person name="Nelson J.O."/>
            <person name="Pepin K.H."/>
            <person name="Qin X."/>
            <person name="Sutton G.G."/>
            <person name="Venter E."/>
            <person name="Walenz B.P."/>
            <person name="Wallis J.W."/>
            <person name="Worley K.C."/>
            <person name="Yang S.-P."/>
            <person name="Jones S.M."/>
            <person name="Marra M.A."/>
            <person name="Rocchi M."/>
            <person name="Schein J.E."/>
            <person name="Baertsch R."/>
            <person name="Clarke L."/>
            <person name="Csuros M."/>
            <person name="Glasscock J."/>
            <person name="Harris R.A."/>
            <person name="Havlak P."/>
            <person name="Jackson A.R."/>
            <person name="Jiang H."/>
            <person name="Liu Y."/>
            <person name="Messina D.N."/>
            <person name="Shen Y."/>
            <person name="Song H.X.-Z."/>
            <person name="Wylie T."/>
            <person name="Zhang L."/>
            <person name="Birney E."/>
            <person name="Han K."/>
            <person name="Konkel M.K."/>
            <person name="Lee J."/>
            <person name="Smit A.F.A."/>
            <person name="Ullmer B."/>
            <person name="Wang H."/>
            <person name="Xing J."/>
            <person name="Burhans R."/>
            <person name="Cheng Z."/>
            <person name="Karro J.E."/>
            <person name="Ma J."/>
            <person name="Raney B."/>
            <person name="She X."/>
            <person name="Cox M.J."/>
            <person name="Demuth J.P."/>
            <person name="Dumas L.J."/>
            <person name="Han S.-G."/>
            <person name="Hopkins J."/>
            <person name="Karimpour-Fard A."/>
            <person name="Kim Y.H."/>
            <person name="Pollack J.R."/>
            <person name="Vinar T."/>
            <person name="Addo-Quaye C."/>
            <person name="Degenhardt J."/>
            <person name="Denby A."/>
            <person name="Hubisz M.J."/>
            <person name="Indap A."/>
            <person name="Kosiol C."/>
            <person name="Lahn B.T."/>
            <person name="Lawson H.A."/>
            <person name="Marklein A."/>
            <person name="Nielsen R."/>
            <person name="Vallender E.J."/>
            <person name="Clark A.G."/>
            <person name="Ferguson B."/>
            <person name="Hernandez R.D."/>
            <person name="Hirani K."/>
            <person name="Kehrer-Sawatzki H."/>
            <person name="Kolb J."/>
            <person name="Patil S."/>
            <person name="Pu L.-L."/>
            <person name="Ren Y."/>
            <person name="Smith D.G."/>
            <person name="Wheeler D.A."/>
            <person name="Schenck I."/>
            <person name="Ball E.V."/>
            <person name="Chen R."/>
            <person name="Cooper D.N."/>
            <person name="Giardine B."/>
            <person name="Hsu F."/>
            <person name="Kent W.J."/>
            <person name="Lesk A."/>
            <person name="Nelson D.L."/>
            <person name="O'brien W.E."/>
            <person name="Pruefer K."/>
            <person name="Stenson P.D."/>
            <person name="Wallace J.C."/>
            <person name="Ke H."/>
            <person name="Liu X.-M."/>
            <person name="Wang P."/>
            <person name="Xiang A.P."/>
            <person name="Yang F."/>
            <person name="Barber G.P."/>
            <person name="Haussler D."/>
            <person name="Karolchik D."/>
            <person name="Kern A.D."/>
            <person name="Kuhn R.M."/>
            <person name="Smith K.E."/>
            <person name="Zwieg A.S."/>
        </authorList>
    </citation>
    <scope>NUCLEOTIDE SEQUENCE [LARGE SCALE GENOMIC DNA]</scope>
    <source>
        <strain evidence="3">17573</strain>
    </source>
</reference>
<dbReference type="PANTHER" id="PTHR46254:SF7">
    <property type="entry name" value="PI4-KINASE N-TERMINAL DOMAIN-CONTAINING PROTEIN"/>
    <property type="match status" value="1"/>
</dbReference>
<evidence type="ECO:0000313" key="2">
    <source>
        <dbReference type="Ensembl" id="ENSMMUP00000065451.1"/>
    </source>
</evidence>
<dbReference type="PRINTS" id="PR02045">
    <property type="entry name" value="F138DOMAIN"/>
</dbReference>
<keyword evidence="3" id="KW-1185">Reference proteome</keyword>
<sequence length="123" mass="13954">FISKKVYIRGFIYFYFLFFLETKSRSVAQTGVQWRDLCSLQAPPPGTPPPHHSPAPASRVAGTTGARHHAWLIFFLFFSRDGVSPCYPGWSPSPDLMICPPRPPKAEAADHEVRKSRPSWLKR</sequence>
<reference evidence="2" key="2">
    <citation type="submission" date="2019-01" db="EMBL/GenBank/DDBJ databases">
        <authorList>
            <person name="Graves T."/>
            <person name="Eichler E.E."/>
            <person name="Wilson R.K."/>
        </authorList>
    </citation>
    <scope>NUCLEOTIDE SEQUENCE [LARGE SCALE GENOMIC DNA]</scope>
    <source>
        <strain evidence="2">17573</strain>
    </source>
</reference>
<evidence type="ECO:0000313" key="3">
    <source>
        <dbReference type="Proteomes" id="UP000006718"/>
    </source>
</evidence>
<feature type="compositionally biased region" description="Basic and acidic residues" evidence="1">
    <location>
        <begin position="104"/>
        <end position="115"/>
    </location>
</feature>
<dbReference type="Proteomes" id="UP000006718">
    <property type="component" value="Chromosome 14"/>
</dbReference>
<reference evidence="2" key="4">
    <citation type="submission" date="2025-09" db="UniProtKB">
        <authorList>
            <consortium name="Ensembl"/>
        </authorList>
    </citation>
    <scope>IDENTIFICATION</scope>
    <source>
        <strain evidence="2">17573</strain>
    </source>
</reference>
<dbReference type="AlphaFoldDB" id="A0A5F7ZJU7"/>
<dbReference type="Ensembl" id="ENSMMUT00000100622.1">
    <property type="protein sequence ID" value="ENSMMUP00000065451.1"/>
    <property type="gene ID" value="ENSMMUG00000052484.1"/>
</dbReference>
<name>A0A5F7ZJU7_MACMU</name>